<comment type="function">
    <text evidence="5">Catalyzes the cleavage of L-kynurenine (L-Kyn) and L-3-hydroxykynurenine (L-3OHKyn) into anthranilic acid (AA) and 3-hydroxyanthranilic acid (3-OHAA), respectively.</text>
</comment>
<protein>
    <recommendedName>
        <fullName evidence="4 5">Kynureninase</fullName>
        <ecNumber evidence="4 5">3.7.1.3</ecNumber>
    </recommendedName>
</protein>
<comment type="pathway">
    <text evidence="5">Amino-acid degradation; L-kynurenine degradation; L-alanine and anthranilate from L-kynurenine: step 1/1.</text>
</comment>
<dbReference type="GO" id="GO:0005737">
    <property type="term" value="C:cytoplasm"/>
    <property type="evidence" value="ECO:0007669"/>
    <property type="project" value="UniProtKB-UniRule"/>
</dbReference>
<evidence type="ECO:0000256" key="5">
    <source>
        <dbReference type="PIRNR" id="PIRNR038800"/>
    </source>
</evidence>
<comment type="similarity">
    <text evidence="5">Belongs to the kynureninase family.</text>
</comment>
<comment type="catalytic activity">
    <reaction evidence="5">
        <text>3-hydroxy-L-kynurenine + H2O = 3-hydroxyanthranilate + L-alanine + H(+)</text>
        <dbReference type="Rhea" id="RHEA:25143"/>
        <dbReference type="ChEBI" id="CHEBI:15377"/>
        <dbReference type="ChEBI" id="CHEBI:15378"/>
        <dbReference type="ChEBI" id="CHEBI:36559"/>
        <dbReference type="ChEBI" id="CHEBI:57972"/>
        <dbReference type="ChEBI" id="CHEBI:58125"/>
        <dbReference type="EC" id="3.7.1.3"/>
    </reaction>
</comment>
<comment type="caution">
    <text evidence="6">The sequence shown here is derived from an EMBL/GenBank/DDBJ whole genome shotgun (WGS) entry which is preliminary data.</text>
</comment>
<dbReference type="Proteomes" id="UP001145799">
    <property type="component" value="Unassembled WGS sequence"/>
</dbReference>
<dbReference type="AlphaFoldDB" id="A0A9X3PNS0"/>
<dbReference type="InterPro" id="IPR010111">
    <property type="entry name" value="Kynureninase"/>
</dbReference>
<dbReference type="NCBIfam" id="TIGR01814">
    <property type="entry name" value="kynureninase"/>
    <property type="match status" value="1"/>
</dbReference>
<sequence>MTWQAKARELDAADPLRAYADRFRVPGPELRYLDEASLGRPPADTADALARFVDREWAGRLVQGWDSWLDHPQRLGDRLGAGMLGAAPGQVVYSDSVTVNLYKLAMAALRHSGRRAMITDDRNFATDRYVAQGIEALGQADLRPVEAHPDKGVDLNSLGSLLDEEVAVVVLSLVDYRSGALLDMARANELAHEAGALVLWDLSHATGAVPIALDATGADLAVGCSYKYLCGGPGAPAFLYVRKDLHPVLRQPIWGWFGQRDQFGMGPAYDPVPGIERFLCGTPSILALAAVEPSLDLLLEAGIDRVRAKSLLLTEFVIDLVAAYAPYLRLASPRDAEGRGAHVTFEHPEARAIAAGLAQHNVLVDYLGPNRIRLAPGALSTSFEQIWEAVRHFPPSTQIRG</sequence>
<reference evidence="7 9" key="2">
    <citation type="submission" date="2023-07" db="EMBL/GenBank/DDBJ databases">
        <title>Sequencing the genomes of 1000 actinobacteria strains.</title>
        <authorList>
            <person name="Klenk H.-P."/>
        </authorList>
    </citation>
    <scope>NUCLEOTIDE SEQUENCE [LARGE SCALE GENOMIC DNA]</scope>
    <source>
        <strain evidence="7 9">DSM 44724</strain>
    </source>
</reference>
<dbReference type="SUPFAM" id="SSF53383">
    <property type="entry name" value="PLP-dependent transferases"/>
    <property type="match status" value="1"/>
</dbReference>
<dbReference type="EC" id="3.7.1.3" evidence="4 5"/>
<reference evidence="6" key="1">
    <citation type="submission" date="2022-12" db="EMBL/GenBank/DDBJ databases">
        <title>Gycomyces niveus sp.nov., a novel actinomycete isolated from soil in Shouguang.</title>
        <authorList>
            <person name="Yang X."/>
        </authorList>
    </citation>
    <scope>NUCLEOTIDE SEQUENCE</scope>
    <source>
        <strain evidence="6">DSM 44724</strain>
    </source>
</reference>
<dbReference type="InterPro" id="IPR015422">
    <property type="entry name" value="PyrdxlP-dep_Trfase_small"/>
</dbReference>
<name>A0A9X3PNS0_9ACTN</name>
<comment type="pathway">
    <text evidence="5">Cofactor biosynthesis; NAD(+) biosynthesis; quinolinate from L-kynurenine: step 2/3.</text>
</comment>
<evidence type="ECO:0000313" key="9">
    <source>
        <dbReference type="Proteomes" id="UP001183604"/>
    </source>
</evidence>
<dbReference type="RefSeq" id="WP_270122904.1">
    <property type="nucleotide sequence ID" value="NZ_BAAAOM010000004.1"/>
</dbReference>
<dbReference type="GO" id="GO:0019441">
    <property type="term" value="P:L-tryptophan catabolic process to kynurenine"/>
    <property type="evidence" value="ECO:0007669"/>
    <property type="project" value="TreeGrafter"/>
</dbReference>
<dbReference type="EMBL" id="JAVDYD010000001">
    <property type="protein sequence ID" value="MDR7338953.1"/>
    <property type="molecule type" value="Genomic_DNA"/>
</dbReference>
<comment type="subunit">
    <text evidence="5">Homodimer.</text>
</comment>
<organism evidence="6 8">
    <name type="scientific">Glycomyces lechevalierae</name>
    <dbReference type="NCBI Taxonomy" id="256034"/>
    <lineage>
        <taxon>Bacteria</taxon>
        <taxon>Bacillati</taxon>
        <taxon>Actinomycetota</taxon>
        <taxon>Actinomycetes</taxon>
        <taxon>Glycomycetales</taxon>
        <taxon>Glycomycetaceae</taxon>
        <taxon>Glycomyces</taxon>
    </lineage>
</organism>
<dbReference type="EMBL" id="JAPZVQ010000009">
    <property type="protein sequence ID" value="MDA1386437.1"/>
    <property type="molecule type" value="Genomic_DNA"/>
</dbReference>
<dbReference type="Proteomes" id="UP001183604">
    <property type="component" value="Unassembled WGS sequence"/>
</dbReference>
<evidence type="ECO:0000256" key="1">
    <source>
        <dbReference type="ARBA" id="ARBA00022642"/>
    </source>
</evidence>
<keyword evidence="1 5" id="KW-0662">Pyridine nucleotide biosynthesis</keyword>
<dbReference type="Gene3D" id="3.90.1150.10">
    <property type="entry name" value="Aspartate Aminotransferase, domain 1"/>
    <property type="match status" value="1"/>
</dbReference>
<keyword evidence="2 5" id="KW-0378">Hydrolase</keyword>
<dbReference type="GO" id="GO:0043420">
    <property type="term" value="P:anthranilate metabolic process"/>
    <property type="evidence" value="ECO:0007669"/>
    <property type="project" value="TreeGrafter"/>
</dbReference>
<dbReference type="InterPro" id="IPR015424">
    <property type="entry name" value="PyrdxlP-dep_Trfase"/>
</dbReference>
<gene>
    <name evidence="6" type="primary">kynU</name>
    <name evidence="7" type="ORF">J2S69_002672</name>
    <name evidence="6" type="ORF">O2L01_15680</name>
</gene>
<evidence type="ECO:0000256" key="2">
    <source>
        <dbReference type="ARBA" id="ARBA00022801"/>
    </source>
</evidence>
<evidence type="ECO:0000313" key="6">
    <source>
        <dbReference type="EMBL" id="MDA1386437.1"/>
    </source>
</evidence>
<accession>A0A9X3PNS0</accession>
<comment type="catalytic activity">
    <reaction evidence="5">
        <text>L-kynurenine + H2O = anthranilate + L-alanine + H(+)</text>
        <dbReference type="Rhea" id="RHEA:16813"/>
        <dbReference type="ChEBI" id="CHEBI:15377"/>
        <dbReference type="ChEBI" id="CHEBI:15378"/>
        <dbReference type="ChEBI" id="CHEBI:16567"/>
        <dbReference type="ChEBI" id="CHEBI:57959"/>
        <dbReference type="ChEBI" id="CHEBI:57972"/>
        <dbReference type="EC" id="3.7.1.3"/>
    </reaction>
</comment>
<dbReference type="GO" id="GO:0009435">
    <property type="term" value="P:NAD+ biosynthetic process"/>
    <property type="evidence" value="ECO:0007669"/>
    <property type="project" value="UniProtKB-UniRule"/>
</dbReference>
<comment type="cofactor">
    <cofactor evidence="5">
        <name>pyridoxal 5'-phosphate</name>
        <dbReference type="ChEBI" id="CHEBI:597326"/>
    </cofactor>
</comment>
<evidence type="ECO:0000313" key="8">
    <source>
        <dbReference type="Proteomes" id="UP001145799"/>
    </source>
</evidence>
<dbReference type="PANTHER" id="PTHR14084:SF0">
    <property type="entry name" value="KYNURENINASE"/>
    <property type="match status" value="1"/>
</dbReference>
<dbReference type="PIRSF" id="PIRSF038800">
    <property type="entry name" value="KYNU"/>
    <property type="match status" value="1"/>
</dbReference>
<dbReference type="GO" id="GO:0030170">
    <property type="term" value="F:pyridoxal phosphate binding"/>
    <property type="evidence" value="ECO:0007669"/>
    <property type="project" value="UniProtKB-UniRule"/>
</dbReference>
<evidence type="ECO:0000256" key="3">
    <source>
        <dbReference type="ARBA" id="ARBA00022898"/>
    </source>
</evidence>
<dbReference type="PANTHER" id="PTHR14084">
    <property type="entry name" value="KYNURENINASE"/>
    <property type="match status" value="1"/>
</dbReference>
<dbReference type="Gene3D" id="3.40.640.10">
    <property type="entry name" value="Type I PLP-dependent aspartate aminotransferase-like (Major domain)"/>
    <property type="match status" value="1"/>
</dbReference>
<evidence type="ECO:0000313" key="7">
    <source>
        <dbReference type="EMBL" id="MDR7338953.1"/>
    </source>
</evidence>
<keyword evidence="3 5" id="KW-0663">Pyridoxal phosphate</keyword>
<proteinExistence type="inferred from homology"/>
<dbReference type="Pfam" id="PF22580">
    <property type="entry name" value="KYNU_C"/>
    <property type="match status" value="1"/>
</dbReference>
<evidence type="ECO:0000256" key="4">
    <source>
        <dbReference type="NCBIfam" id="TIGR01814"/>
    </source>
</evidence>
<dbReference type="GO" id="GO:0030429">
    <property type="term" value="F:kynureninase activity"/>
    <property type="evidence" value="ECO:0007669"/>
    <property type="project" value="UniProtKB-UniRule"/>
</dbReference>
<keyword evidence="9" id="KW-1185">Reference proteome</keyword>
<dbReference type="InterPro" id="IPR015421">
    <property type="entry name" value="PyrdxlP-dep_Trfase_major"/>
</dbReference>